<sequence length="187" mass="21870">MCFVQRKKLCSMSDQLDEQESGLVRDCAGRLASEHSRNKRLQEDLQRKCDEYMNLHFKYTQALQRVCDLEEAVRQTHLDSDLLRNQLAEWQVKHQLMAAQVSDFRDKYDECLTILAETQRELKKHKKEVRWYQRRTGNRTHLVSPGTVDGFETDESPIEYSRSISQSSNSLASELKQSALRDSRGET</sequence>
<feature type="domain" description="HAP1 N-terminal" evidence="6">
    <location>
        <begin position="8"/>
        <end position="127"/>
    </location>
</feature>
<evidence type="ECO:0000256" key="2">
    <source>
        <dbReference type="ARBA" id="ARBA00023054"/>
    </source>
</evidence>
<comment type="subcellular location">
    <subcellularLocation>
        <location evidence="1">Mitochondrion</location>
    </subcellularLocation>
</comment>
<evidence type="ECO:0000256" key="4">
    <source>
        <dbReference type="SAM" id="Coils"/>
    </source>
</evidence>
<proteinExistence type="predicted"/>
<evidence type="ECO:0000256" key="3">
    <source>
        <dbReference type="ARBA" id="ARBA00023128"/>
    </source>
</evidence>
<dbReference type="Proteomes" id="UP001626550">
    <property type="component" value="Unassembled WGS sequence"/>
</dbReference>
<feature type="compositionally biased region" description="Polar residues" evidence="5">
    <location>
        <begin position="162"/>
        <end position="176"/>
    </location>
</feature>
<evidence type="ECO:0000259" key="6">
    <source>
        <dbReference type="Pfam" id="PF04849"/>
    </source>
</evidence>
<evidence type="ECO:0000256" key="1">
    <source>
        <dbReference type="ARBA" id="ARBA00004173"/>
    </source>
</evidence>
<comment type="caution">
    <text evidence="7">The sequence shown here is derived from an EMBL/GenBank/DDBJ whole genome shotgun (WGS) entry which is preliminary data.</text>
</comment>
<organism evidence="7 8">
    <name type="scientific">Cichlidogyrus casuarinus</name>
    <dbReference type="NCBI Taxonomy" id="1844966"/>
    <lineage>
        <taxon>Eukaryota</taxon>
        <taxon>Metazoa</taxon>
        <taxon>Spiralia</taxon>
        <taxon>Lophotrochozoa</taxon>
        <taxon>Platyhelminthes</taxon>
        <taxon>Monogenea</taxon>
        <taxon>Monopisthocotylea</taxon>
        <taxon>Dactylogyridea</taxon>
        <taxon>Ancyrocephalidae</taxon>
        <taxon>Cichlidogyrus</taxon>
    </lineage>
</organism>
<dbReference type="InterPro" id="IPR051946">
    <property type="entry name" value="Intracell_Traff-Reg"/>
</dbReference>
<dbReference type="GO" id="GO:0005739">
    <property type="term" value="C:mitochondrion"/>
    <property type="evidence" value="ECO:0007669"/>
    <property type="project" value="UniProtKB-SubCell"/>
</dbReference>
<evidence type="ECO:0000313" key="7">
    <source>
        <dbReference type="EMBL" id="KAL3319312.1"/>
    </source>
</evidence>
<dbReference type="PANTHER" id="PTHR15751:SF12">
    <property type="entry name" value="TRAFFICKING KINESIN-BINDING PROTEIN MILT"/>
    <property type="match status" value="1"/>
</dbReference>
<protein>
    <submittedName>
        <fullName evidence="7">Trafficking protein, kinesin binding</fullName>
    </submittedName>
</protein>
<name>A0ABD2QJF4_9PLAT</name>
<keyword evidence="8" id="KW-1185">Reference proteome</keyword>
<dbReference type="PANTHER" id="PTHR15751">
    <property type="entry name" value="TRAFFICKING KINESIN-BINDING PROTEIN"/>
    <property type="match status" value="1"/>
</dbReference>
<dbReference type="EMBL" id="JBJKFK010000147">
    <property type="protein sequence ID" value="KAL3319312.1"/>
    <property type="molecule type" value="Genomic_DNA"/>
</dbReference>
<dbReference type="InterPro" id="IPR006933">
    <property type="entry name" value="HAP1_N"/>
</dbReference>
<feature type="coiled-coil region" evidence="4">
    <location>
        <begin position="108"/>
        <end position="135"/>
    </location>
</feature>
<reference evidence="7 8" key="1">
    <citation type="submission" date="2024-11" db="EMBL/GenBank/DDBJ databases">
        <title>Adaptive evolution of stress response genes in parasites aligns with host niche diversity.</title>
        <authorList>
            <person name="Hahn C."/>
            <person name="Resl P."/>
        </authorList>
    </citation>
    <scope>NUCLEOTIDE SEQUENCE [LARGE SCALE GENOMIC DNA]</scope>
    <source>
        <strain evidence="7">EGGRZ-B1_66</strain>
        <tissue evidence="7">Body</tissue>
    </source>
</reference>
<keyword evidence="2 4" id="KW-0175">Coiled coil</keyword>
<evidence type="ECO:0000256" key="5">
    <source>
        <dbReference type="SAM" id="MobiDB-lite"/>
    </source>
</evidence>
<dbReference type="AlphaFoldDB" id="A0ABD2QJF4"/>
<gene>
    <name evidence="7" type="primary">TRAK2_1</name>
    <name evidence="7" type="ORF">Ciccas_002015</name>
</gene>
<feature type="region of interest" description="Disordered" evidence="5">
    <location>
        <begin position="142"/>
        <end position="187"/>
    </location>
</feature>
<keyword evidence="3" id="KW-0496">Mitochondrion</keyword>
<evidence type="ECO:0000313" key="8">
    <source>
        <dbReference type="Proteomes" id="UP001626550"/>
    </source>
</evidence>
<accession>A0ABD2QJF4</accession>
<dbReference type="Pfam" id="PF04849">
    <property type="entry name" value="HAP1_N"/>
    <property type="match status" value="1"/>
</dbReference>